<name>A0A9W6H7H0_9MICO</name>
<comment type="caution">
    <text evidence="2">The sequence shown here is derived from an EMBL/GenBank/DDBJ whole genome shotgun (WGS) entry which is preliminary data.</text>
</comment>
<keyword evidence="1" id="KW-1133">Transmembrane helix</keyword>
<reference evidence="2" key="2">
    <citation type="submission" date="2023-01" db="EMBL/GenBank/DDBJ databases">
        <authorList>
            <person name="Sun Q."/>
            <person name="Evtushenko L."/>
        </authorList>
    </citation>
    <scope>NUCLEOTIDE SEQUENCE</scope>
    <source>
        <strain evidence="2">VKM Ac-1401</strain>
    </source>
</reference>
<feature type="transmembrane region" description="Helical" evidence="1">
    <location>
        <begin position="46"/>
        <end position="66"/>
    </location>
</feature>
<protein>
    <submittedName>
        <fullName evidence="2">Uncharacterized protein</fullName>
    </submittedName>
</protein>
<evidence type="ECO:0000256" key="1">
    <source>
        <dbReference type="SAM" id="Phobius"/>
    </source>
</evidence>
<keyword evidence="1" id="KW-0812">Transmembrane</keyword>
<dbReference type="EMBL" id="BSEN01000001">
    <property type="protein sequence ID" value="GLJ74868.1"/>
    <property type="molecule type" value="Genomic_DNA"/>
</dbReference>
<dbReference type="AlphaFoldDB" id="A0A9W6H7H0"/>
<sequence length="103" mass="10528">MSETTPVSGDQPRLSRGARFGSIGAIWLLSLVFAVIIASVSHVDQYATWLSLALAACVLGALVAQLATQQKDGFVDRLAASVTGAFIVLGVTGGILAIVAASQ</sequence>
<evidence type="ECO:0000313" key="3">
    <source>
        <dbReference type="Proteomes" id="UP001142372"/>
    </source>
</evidence>
<dbReference type="RefSeq" id="WP_271175550.1">
    <property type="nucleotide sequence ID" value="NZ_BAAAJO010000001.1"/>
</dbReference>
<feature type="transmembrane region" description="Helical" evidence="1">
    <location>
        <begin position="78"/>
        <end position="101"/>
    </location>
</feature>
<dbReference type="Proteomes" id="UP001142372">
    <property type="component" value="Unassembled WGS sequence"/>
</dbReference>
<organism evidence="2 3">
    <name type="scientific">Leifsonia poae</name>
    <dbReference type="NCBI Taxonomy" id="110933"/>
    <lineage>
        <taxon>Bacteria</taxon>
        <taxon>Bacillati</taxon>
        <taxon>Actinomycetota</taxon>
        <taxon>Actinomycetes</taxon>
        <taxon>Micrococcales</taxon>
        <taxon>Microbacteriaceae</taxon>
        <taxon>Leifsonia</taxon>
    </lineage>
</organism>
<gene>
    <name evidence="2" type="ORF">GCM10017584_04410</name>
</gene>
<keyword evidence="3" id="KW-1185">Reference proteome</keyword>
<feature type="transmembrane region" description="Helical" evidence="1">
    <location>
        <begin position="20"/>
        <end position="40"/>
    </location>
</feature>
<accession>A0A9W6H7H0</accession>
<proteinExistence type="predicted"/>
<keyword evidence="1" id="KW-0472">Membrane</keyword>
<evidence type="ECO:0000313" key="2">
    <source>
        <dbReference type="EMBL" id="GLJ74868.1"/>
    </source>
</evidence>
<reference evidence="2" key="1">
    <citation type="journal article" date="2014" name="Int. J. Syst. Evol. Microbiol.">
        <title>Complete genome sequence of Corynebacterium casei LMG S-19264T (=DSM 44701T), isolated from a smear-ripened cheese.</title>
        <authorList>
            <consortium name="US DOE Joint Genome Institute (JGI-PGF)"/>
            <person name="Walter F."/>
            <person name="Albersmeier A."/>
            <person name="Kalinowski J."/>
            <person name="Ruckert C."/>
        </authorList>
    </citation>
    <scope>NUCLEOTIDE SEQUENCE</scope>
    <source>
        <strain evidence="2">VKM Ac-1401</strain>
    </source>
</reference>